<evidence type="ECO:0008006" key="3">
    <source>
        <dbReference type="Google" id="ProtNLM"/>
    </source>
</evidence>
<evidence type="ECO:0000256" key="1">
    <source>
        <dbReference type="ARBA" id="ARBA00022737"/>
    </source>
</evidence>
<dbReference type="InterPro" id="IPR000357">
    <property type="entry name" value="HEAT"/>
</dbReference>
<sequence>MDSDIASVRTSAMAAVRVICLKDDRRVVQKIMEMAAYDVDVHCKRYAIESLEVVSSRGQRDPLDVLCDLLGHGEAEIRESAVRTIEHLADHCDSHMIGKIQLLLSDSNWSVRRAAATCLKHLCGDHSNVENLIPDPQDRRWFLRSWPHP</sequence>
<name>A0A7S4M160_GUITH</name>
<dbReference type="SUPFAM" id="SSF48371">
    <property type="entry name" value="ARM repeat"/>
    <property type="match status" value="1"/>
</dbReference>
<protein>
    <recommendedName>
        <fullName evidence="3">Clathrin/coatomer adaptor adaptin-like N-terminal domain-containing protein</fullName>
    </recommendedName>
</protein>
<dbReference type="Pfam" id="PF02985">
    <property type="entry name" value="HEAT"/>
    <property type="match status" value="1"/>
</dbReference>
<dbReference type="EMBL" id="HBKN01003171">
    <property type="protein sequence ID" value="CAE2193388.1"/>
    <property type="molecule type" value="Transcribed_RNA"/>
</dbReference>
<dbReference type="InterPro" id="IPR011989">
    <property type="entry name" value="ARM-like"/>
</dbReference>
<dbReference type="InterPro" id="IPR016024">
    <property type="entry name" value="ARM-type_fold"/>
</dbReference>
<accession>A0A7S4M160</accession>
<organism evidence="2">
    <name type="scientific">Guillardia theta</name>
    <name type="common">Cryptophyte</name>
    <name type="synonym">Cryptomonas phi</name>
    <dbReference type="NCBI Taxonomy" id="55529"/>
    <lineage>
        <taxon>Eukaryota</taxon>
        <taxon>Cryptophyceae</taxon>
        <taxon>Pyrenomonadales</taxon>
        <taxon>Geminigeraceae</taxon>
        <taxon>Guillardia</taxon>
    </lineage>
</organism>
<proteinExistence type="predicted"/>
<dbReference type="AlphaFoldDB" id="A0A7S4M160"/>
<gene>
    <name evidence="2" type="ORF">GTHE00462_LOCUS2699</name>
</gene>
<reference evidence="2" key="1">
    <citation type="submission" date="2021-01" db="EMBL/GenBank/DDBJ databases">
        <authorList>
            <person name="Corre E."/>
            <person name="Pelletier E."/>
            <person name="Niang G."/>
            <person name="Scheremetjew M."/>
            <person name="Finn R."/>
            <person name="Kale V."/>
            <person name="Holt S."/>
            <person name="Cochrane G."/>
            <person name="Meng A."/>
            <person name="Brown T."/>
            <person name="Cohen L."/>
        </authorList>
    </citation>
    <scope>NUCLEOTIDE SEQUENCE</scope>
    <source>
        <strain evidence="2">CCMP 2712</strain>
    </source>
</reference>
<keyword evidence="1" id="KW-0677">Repeat</keyword>
<evidence type="ECO:0000313" key="2">
    <source>
        <dbReference type="EMBL" id="CAE2193388.1"/>
    </source>
</evidence>
<dbReference type="Gene3D" id="1.25.10.10">
    <property type="entry name" value="Leucine-rich Repeat Variant"/>
    <property type="match status" value="1"/>
</dbReference>